<dbReference type="AlphaFoldDB" id="A0A494XMR3"/>
<comment type="caution">
    <text evidence="2">The sequence shown here is derived from an EMBL/GenBank/DDBJ whole genome shotgun (WGS) entry which is preliminary data.</text>
</comment>
<evidence type="ECO:0000256" key="1">
    <source>
        <dbReference type="SAM" id="MobiDB-lite"/>
    </source>
</evidence>
<reference evidence="2 3" key="1">
    <citation type="submission" date="2018-10" db="EMBL/GenBank/DDBJ databases">
        <title>Paraburkholderia sp. 7MK8-2, isolated from soil.</title>
        <authorList>
            <person name="Gao Z.-H."/>
            <person name="Qiu L.-H."/>
        </authorList>
    </citation>
    <scope>NUCLEOTIDE SEQUENCE [LARGE SCALE GENOMIC DNA]</scope>
    <source>
        <strain evidence="2 3">7MK8-2</strain>
    </source>
</reference>
<feature type="compositionally biased region" description="Basic and acidic residues" evidence="1">
    <location>
        <begin position="229"/>
        <end position="241"/>
    </location>
</feature>
<gene>
    <name evidence="2" type="ORF">D7S89_11545</name>
</gene>
<proteinExistence type="predicted"/>
<dbReference type="Proteomes" id="UP000280434">
    <property type="component" value="Unassembled WGS sequence"/>
</dbReference>
<evidence type="ECO:0000313" key="3">
    <source>
        <dbReference type="Proteomes" id="UP000280434"/>
    </source>
</evidence>
<evidence type="ECO:0000313" key="2">
    <source>
        <dbReference type="EMBL" id="RKP49389.1"/>
    </source>
</evidence>
<protein>
    <submittedName>
        <fullName evidence="2">Uncharacterized protein</fullName>
    </submittedName>
</protein>
<feature type="region of interest" description="Disordered" evidence="1">
    <location>
        <begin position="225"/>
        <end position="248"/>
    </location>
</feature>
<dbReference type="EMBL" id="RBZV01000003">
    <property type="protein sequence ID" value="RKP49389.1"/>
    <property type="molecule type" value="Genomic_DNA"/>
</dbReference>
<organism evidence="2 3">
    <name type="scientific">Trinickia fusca</name>
    <dbReference type="NCBI Taxonomy" id="2419777"/>
    <lineage>
        <taxon>Bacteria</taxon>
        <taxon>Pseudomonadati</taxon>
        <taxon>Pseudomonadota</taxon>
        <taxon>Betaproteobacteria</taxon>
        <taxon>Burkholderiales</taxon>
        <taxon>Burkholderiaceae</taxon>
        <taxon>Trinickia</taxon>
    </lineage>
</organism>
<name>A0A494XMR3_9BURK</name>
<accession>A0A494XMR3</accession>
<keyword evidence="3" id="KW-1185">Reference proteome</keyword>
<sequence>MAIPIEAHSMFYLNYSPVNFFPYEFRLRVEIEGGKDFRWLTSSMNGIHQLIKDGASGETVRRALGKLPAGKAVKYEKSIKYLIFNYPGVVDSYHATGAMIGRPVSGRGFKDVFNENRLSRQVPDGVGDMVYGLAPARSLDIYAGKREGGSPYFYCDDFNGAIGVATRGVFNFNKENGWDLSVKPGDIVENINRAALDAKNLSEWGISREAMGAYAGQLAAGRYSPARSLSDKPNKLSRELPEPLPRGGLNGQDPNLLMHARYSKAIRRACKHGIAMVARSELFRSHGCRVHFILDMLGDLGNIPMKLAPERTGGNYVPITYSELSFCFRYWRDVRECVRFFVAGQEVNAPWESNWRLIDATGKPVFANQEAWRRYALYREICRRGDVFPY</sequence>